<dbReference type="EMBL" id="REFV01000002">
    <property type="protein sequence ID" value="RMB63390.1"/>
    <property type="molecule type" value="Genomic_DNA"/>
</dbReference>
<evidence type="ECO:0000313" key="2">
    <source>
        <dbReference type="Proteomes" id="UP000281985"/>
    </source>
</evidence>
<reference evidence="1 2" key="1">
    <citation type="submission" date="2018-10" db="EMBL/GenBank/DDBJ databases">
        <title>Dokdonia luteus sp. nov., isolated from sea water.</title>
        <authorList>
            <person name="Zhou L.Y."/>
            <person name="Du Z.J."/>
        </authorList>
    </citation>
    <scope>NUCLEOTIDE SEQUENCE [LARGE SCALE GENOMIC DNA]</scope>
    <source>
        <strain evidence="1 2">SH27</strain>
    </source>
</reference>
<dbReference type="AlphaFoldDB" id="A0A3M0GF87"/>
<dbReference type="Proteomes" id="UP000281985">
    <property type="component" value="Unassembled WGS sequence"/>
</dbReference>
<comment type="caution">
    <text evidence="1">The sequence shown here is derived from an EMBL/GenBank/DDBJ whole genome shotgun (WGS) entry which is preliminary data.</text>
</comment>
<accession>A0A3M0GF87</accession>
<evidence type="ECO:0000313" key="1">
    <source>
        <dbReference type="EMBL" id="RMB63390.1"/>
    </source>
</evidence>
<protein>
    <submittedName>
        <fullName evidence="1">Uncharacterized protein</fullName>
    </submittedName>
</protein>
<gene>
    <name evidence="1" type="ORF">EAX61_03080</name>
</gene>
<organism evidence="1 2">
    <name type="scientific">Dokdonia sinensis</name>
    <dbReference type="NCBI Taxonomy" id="2479847"/>
    <lineage>
        <taxon>Bacteria</taxon>
        <taxon>Pseudomonadati</taxon>
        <taxon>Bacteroidota</taxon>
        <taxon>Flavobacteriia</taxon>
        <taxon>Flavobacteriales</taxon>
        <taxon>Flavobacteriaceae</taxon>
        <taxon>Dokdonia</taxon>
    </lineage>
</organism>
<sequence length="63" mass="7291">MDIFYRSIIVGFALFGFTFLKNNIIGVPHYFYGATQRVAVPEMQNAFVKIPRLAKTLYTKEQD</sequence>
<keyword evidence="2" id="KW-1185">Reference proteome</keyword>
<proteinExistence type="predicted"/>
<name>A0A3M0GF87_9FLAO</name>